<keyword evidence="10" id="KW-1185">Reference proteome</keyword>
<dbReference type="GO" id="GO:0003677">
    <property type="term" value="F:DNA binding"/>
    <property type="evidence" value="ECO:0007669"/>
    <property type="project" value="UniProtKB-KW"/>
</dbReference>
<protein>
    <submittedName>
        <fullName evidence="9">NIN-like transcription factor</fullName>
    </submittedName>
</protein>
<keyword evidence="2" id="KW-0805">Transcription regulation</keyword>
<dbReference type="PROSITE" id="PS51519">
    <property type="entry name" value="RWP_RK"/>
    <property type="match status" value="1"/>
</dbReference>
<accession>D8LRL6</accession>
<dbReference type="AlphaFoldDB" id="D8LRL6"/>
<dbReference type="EMBL" id="FN649751">
    <property type="protein sequence ID" value="CBN77777.1"/>
    <property type="molecule type" value="Genomic_DNA"/>
</dbReference>
<evidence type="ECO:0000256" key="4">
    <source>
        <dbReference type="ARBA" id="ARBA00023125"/>
    </source>
</evidence>
<keyword evidence="6" id="KW-0539">Nucleus</keyword>
<evidence type="ECO:0000256" key="2">
    <source>
        <dbReference type="ARBA" id="ARBA00023015"/>
    </source>
</evidence>
<evidence type="ECO:0000259" key="8">
    <source>
        <dbReference type="PROSITE" id="PS51519"/>
    </source>
</evidence>
<feature type="region of interest" description="Disordered" evidence="7">
    <location>
        <begin position="264"/>
        <end position="295"/>
    </location>
</feature>
<dbReference type="Pfam" id="PF02042">
    <property type="entry name" value="RWP-RK"/>
    <property type="match status" value="1"/>
</dbReference>
<evidence type="ECO:0000256" key="1">
    <source>
        <dbReference type="ARBA" id="ARBA00004049"/>
    </source>
</evidence>
<reference evidence="9 10" key="1">
    <citation type="journal article" date="2010" name="Nature">
        <title>The Ectocarpus genome and the independent evolution of multicellularity in brown algae.</title>
        <authorList>
            <person name="Cock J.M."/>
            <person name="Sterck L."/>
            <person name="Rouze P."/>
            <person name="Scornet D."/>
            <person name="Allen A.E."/>
            <person name="Amoutzias G."/>
            <person name="Anthouard V."/>
            <person name="Artiguenave F."/>
            <person name="Aury J.M."/>
            <person name="Badger J.H."/>
            <person name="Beszteri B."/>
            <person name="Billiau K."/>
            <person name="Bonnet E."/>
            <person name="Bothwell J.H."/>
            <person name="Bowler C."/>
            <person name="Boyen C."/>
            <person name="Brownlee C."/>
            <person name="Carrano C.J."/>
            <person name="Charrier B."/>
            <person name="Cho G.Y."/>
            <person name="Coelho S.M."/>
            <person name="Collen J."/>
            <person name="Corre E."/>
            <person name="Da Silva C."/>
            <person name="Delage L."/>
            <person name="Delaroque N."/>
            <person name="Dittami S.M."/>
            <person name="Doulbeau S."/>
            <person name="Elias M."/>
            <person name="Farnham G."/>
            <person name="Gachon C.M."/>
            <person name="Gschloessl B."/>
            <person name="Heesch S."/>
            <person name="Jabbari K."/>
            <person name="Jubin C."/>
            <person name="Kawai H."/>
            <person name="Kimura K."/>
            <person name="Kloareg B."/>
            <person name="Kupper F.C."/>
            <person name="Lang D."/>
            <person name="Le Bail A."/>
            <person name="Leblanc C."/>
            <person name="Lerouge P."/>
            <person name="Lohr M."/>
            <person name="Lopez P.J."/>
            <person name="Martens C."/>
            <person name="Maumus F."/>
            <person name="Michel G."/>
            <person name="Miranda-Saavedra D."/>
            <person name="Morales J."/>
            <person name="Moreau H."/>
            <person name="Motomura T."/>
            <person name="Nagasato C."/>
            <person name="Napoli C.A."/>
            <person name="Nelson D.R."/>
            <person name="Nyvall-Collen P."/>
            <person name="Peters A.F."/>
            <person name="Pommier C."/>
            <person name="Potin P."/>
            <person name="Poulain J."/>
            <person name="Quesneville H."/>
            <person name="Read B."/>
            <person name="Rensing S.A."/>
            <person name="Ritter A."/>
            <person name="Rousvoal S."/>
            <person name="Samanta M."/>
            <person name="Samson G."/>
            <person name="Schroeder D.C."/>
            <person name="Segurens B."/>
            <person name="Strittmatter M."/>
            <person name="Tonon T."/>
            <person name="Tregear J.W."/>
            <person name="Valentin K."/>
            <person name="von Dassow P."/>
            <person name="Yamagishi T."/>
            <person name="Van de Peer Y."/>
            <person name="Wincker P."/>
        </authorList>
    </citation>
    <scope>NUCLEOTIDE SEQUENCE [LARGE SCALE GENOMIC DNA]</scope>
    <source>
        <strain evidence="10">Ec32 / CCAP1310/4</strain>
    </source>
</reference>
<dbReference type="Proteomes" id="UP000002630">
    <property type="component" value="Linkage Group LG26"/>
</dbReference>
<dbReference type="InterPro" id="IPR003035">
    <property type="entry name" value="RWP-RK_dom"/>
</dbReference>
<keyword evidence="4" id="KW-0238">DNA-binding</keyword>
<name>D8LRL6_ECTSI</name>
<feature type="compositionally biased region" description="Low complexity" evidence="7">
    <location>
        <begin position="276"/>
        <end position="295"/>
    </location>
</feature>
<proteinExistence type="predicted"/>
<feature type="domain" description="RWP-RK" evidence="8">
    <location>
        <begin position="28"/>
        <end position="111"/>
    </location>
</feature>
<evidence type="ECO:0000256" key="5">
    <source>
        <dbReference type="ARBA" id="ARBA00023163"/>
    </source>
</evidence>
<keyword evidence="5" id="KW-0804">Transcription</keyword>
<comment type="function">
    <text evidence="1">Putative transcription factor.</text>
</comment>
<dbReference type="PANTHER" id="PTHR46373:SF2">
    <property type="entry name" value="RWP-RK DOMAIN-CONTAINING PROTEIN"/>
    <property type="match status" value="1"/>
</dbReference>
<organism evidence="9 10">
    <name type="scientific">Ectocarpus siliculosus</name>
    <name type="common">Brown alga</name>
    <name type="synonym">Conferva siliculosa</name>
    <dbReference type="NCBI Taxonomy" id="2880"/>
    <lineage>
        <taxon>Eukaryota</taxon>
        <taxon>Sar</taxon>
        <taxon>Stramenopiles</taxon>
        <taxon>Ochrophyta</taxon>
        <taxon>PX clade</taxon>
        <taxon>Phaeophyceae</taxon>
        <taxon>Ectocarpales</taxon>
        <taxon>Ectocarpaceae</taxon>
        <taxon>Ectocarpus</taxon>
    </lineage>
</organism>
<evidence type="ECO:0000256" key="3">
    <source>
        <dbReference type="ARBA" id="ARBA00023054"/>
    </source>
</evidence>
<sequence length="431" mass="46294">MITELLLATQDRTYANEKGPGVHRARHVEPGCGGRGHAEGQQQVECCRHRFFIVVAAATAARALGISLNKLKRACRQYGIPRWPYRQVRSIRSTIHSLKNALEKCDSDIERASLKDRLESLIKKESLVCKFASCGLTGPLRNMLFSSKPESICDVLIKDIVEQSGRPIGAGGAGQDQANVAGLKRRREQGEGVGVGVGMVGHADGMSMPPGYGSDKQHVWMPANMSPNMYRMPMGPAGGGHMPPPGMDMGMQYFMPPDSTGGMGYMDGSQHHHHAPGAGAQPQHQGQHPQQAQQQQLMLMQSNPGFAMQGGFVPVGYDLYSQAAPFAGAGMDGLSAGAPGAAHPLVPYMQGARIPGATGAGDAMRASAAHYPQQWHSGEAAGLGGNVAAILQQQQQQFMQQRRLHQQQIRVRTKAARFLLLLPLLNTNSST</sequence>
<dbReference type="GO" id="GO:0003700">
    <property type="term" value="F:DNA-binding transcription factor activity"/>
    <property type="evidence" value="ECO:0007669"/>
    <property type="project" value="InterPro"/>
</dbReference>
<evidence type="ECO:0000256" key="7">
    <source>
        <dbReference type="SAM" id="MobiDB-lite"/>
    </source>
</evidence>
<keyword evidence="3" id="KW-0175">Coiled coil</keyword>
<gene>
    <name evidence="9" type="primary">NIN-like</name>
    <name evidence="9" type="ORF">Esi_0069_0038</name>
</gene>
<evidence type="ECO:0000256" key="6">
    <source>
        <dbReference type="ARBA" id="ARBA00023242"/>
    </source>
</evidence>
<dbReference type="OrthoDB" id="6270329at2759"/>
<evidence type="ECO:0000313" key="9">
    <source>
        <dbReference type="EMBL" id="CBN77777.1"/>
    </source>
</evidence>
<dbReference type="PANTHER" id="PTHR46373">
    <property type="entry name" value="PROTEIN RKD4"/>
    <property type="match status" value="1"/>
</dbReference>
<dbReference type="InterPro" id="IPR044607">
    <property type="entry name" value="RKD-like"/>
</dbReference>
<dbReference type="EMBL" id="FN648916">
    <property type="protein sequence ID" value="CBN77777.1"/>
    <property type="molecule type" value="Genomic_DNA"/>
</dbReference>
<evidence type="ECO:0000313" key="10">
    <source>
        <dbReference type="Proteomes" id="UP000002630"/>
    </source>
</evidence>
<dbReference type="InParanoid" id="D8LRL6"/>